<evidence type="ECO:0000313" key="4">
    <source>
        <dbReference type="Proteomes" id="UP000008810"/>
    </source>
</evidence>
<reference evidence="3" key="3">
    <citation type="submission" date="2018-08" db="UniProtKB">
        <authorList>
            <consortium name="EnsemblPlants"/>
        </authorList>
    </citation>
    <scope>IDENTIFICATION</scope>
    <source>
        <strain evidence="3">cv. Bd21</strain>
    </source>
</reference>
<name>A0A0Q3EMQ6_BRADI</name>
<dbReference type="AlphaFoldDB" id="A0A0Q3EMQ6"/>
<dbReference type="EnsemblPlants" id="KQJ88783">
    <property type="protein sequence ID" value="KQJ88783"/>
    <property type="gene ID" value="BRADI_4g21155v3"/>
</dbReference>
<evidence type="ECO:0000256" key="1">
    <source>
        <dbReference type="SAM" id="MobiDB-lite"/>
    </source>
</evidence>
<feature type="region of interest" description="Disordered" evidence="1">
    <location>
        <begin position="1"/>
        <end position="176"/>
    </location>
</feature>
<dbReference type="EMBL" id="CM000883">
    <property type="protein sequence ID" value="KQJ88783.1"/>
    <property type="molecule type" value="Genomic_DNA"/>
</dbReference>
<protein>
    <submittedName>
        <fullName evidence="2 3">Uncharacterized protein</fullName>
    </submittedName>
</protein>
<feature type="compositionally biased region" description="Basic and acidic residues" evidence="1">
    <location>
        <begin position="166"/>
        <end position="176"/>
    </location>
</feature>
<keyword evidence="4" id="KW-1185">Reference proteome</keyword>
<accession>A0A0Q3EMQ6</accession>
<evidence type="ECO:0000313" key="2">
    <source>
        <dbReference type="EMBL" id="KQJ88783.1"/>
    </source>
</evidence>
<organism evidence="2">
    <name type="scientific">Brachypodium distachyon</name>
    <name type="common">Purple false brome</name>
    <name type="synonym">Trachynia distachya</name>
    <dbReference type="NCBI Taxonomy" id="15368"/>
    <lineage>
        <taxon>Eukaryota</taxon>
        <taxon>Viridiplantae</taxon>
        <taxon>Streptophyta</taxon>
        <taxon>Embryophyta</taxon>
        <taxon>Tracheophyta</taxon>
        <taxon>Spermatophyta</taxon>
        <taxon>Magnoliopsida</taxon>
        <taxon>Liliopsida</taxon>
        <taxon>Poales</taxon>
        <taxon>Poaceae</taxon>
        <taxon>BOP clade</taxon>
        <taxon>Pooideae</taxon>
        <taxon>Stipodae</taxon>
        <taxon>Brachypodieae</taxon>
        <taxon>Brachypodium</taxon>
    </lineage>
</organism>
<dbReference type="Gramene" id="KQJ88783">
    <property type="protein sequence ID" value="KQJ88783"/>
    <property type="gene ID" value="BRADI_4g21155v3"/>
</dbReference>
<evidence type="ECO:0000313" key="3">
    <source>
        <dbReference type="EnsemblPlants" id="KQJ88783"/>
    </source>
</evidence>
<feature type="compositionally biased region" description="Low complexity" evidence="1">
    <location>
        <begin position="77"/>
        <end position="90"/>
    </location>
</feature>
<sequence>MSSARPLAIYAREEKLRDYERGNSEKNKLDPHRRHTRVEETGPARRRRWFRPRVGPRVPISDAQSVDPESIPSGLISDTPRSGPSSSTGGNLCRRLPPKTPCRSRRSQQQPPGIAADPARPHPRRLLLLHPWPALAPPALAPGPPNRPRLATAARCRYSTANQRHPTREGERGHHA</sequence>
<feature type="compositionally biased region" description="Pro residues" evidence="1">
    <location>
        <begin position="134"/>
        <end position="147"/>
    </location>
</feature>
<dbReference type="Proteomes" id="UP000008810">
    <property type="component" value="Chromosome 4"/>
</dbReference>
<proteinExistence type="predicted"/>
<reference evidence="2 3" key="1">
    <citation type="journal article" date="2010" name="Nature">
        <title>Genome sequencing and analysis of the model grass Brachypodium distachyon.</title>
        <authorList>
            <consortium name="International Brachypodium Initiative"/>
        </authorList>
    </citation>
    <scope>NUCLEOTIDE SEQUENCE [LARGE SCALE GENOMIC DNA]</scope>
    <source>
        <strain evidence="2 3">Bd21</strain>
    </source>
</reference>
<feature type="compositionally biased region" description="Basic and acidic residues" evidence="1">
    <location>
        <begin position="11"/>
        <end position="30"/>
    </location>
</feature>
<reference evidence="2" key="2">
    <citation type="submission" date="2017-06" db="EMBL/GenBank/DDBJ databases">
        <title>WGS assembly of Brachypodium distachyon.</title>
        <authorList>
            <consortium name="The International Brachypodium Initiative"/>
            <person name="Lucas S."/>
            <person name="Harmon-Smith M."/>
            <person name="Lail K."/>
            <person name="Tice H."/>
            <person name="Grimwood J."/>
            <person name="Bruce D."/>
            <person name="Barry K."/>
            <person name="Shu S."/>
            <person name="Lindquist E."/>
            <person name="Wang M."/>
            <person name="Pitluck S."/>
            <person name="Vogel J.P."/>
            <person name="Garvin D.F."/>
            <person name="Mockler T.C."/>
            <person name="Schmutz J."/>
            <person name="Rokhsar D."/>
            <person name="Bevan M.W."/>
        </authorList>
    </citation>
    <scope>NUCLEOTIDE SEQUENCE</scope>
    <source>
        <strain evidence="2">Bd21</strain>
    </source>
</reference>
<dbReference type="InParanoid" id="A0A0Q3EMQ6"/>
<gene>
    <name evidence="2" type="ORF">BRADI_4g21155v3</name>
</gene>